<proteinExistence type="predicted"/>
<keyword evidence="2" id="KW-1185">Reference proteome</keyword>
<dbReference type="AlphaFoldDB" id="C6Y2B5"/>
<dbReference type="STRING" id="485917.Phep_0886"/>
<reference evidence="1 2" key="1">
    <citation type="journal article" date="2009" name="Stand. Genomic Sci.">
        <title>Complete genome sequence of Pedobacter heparinus type strain (HIM 762-3).</title>
        <authorList>
            <person name="Han C."/>
            <person name="Spring S."/>
            <person name="Lapidus A."/>
            <person name="Del Rio T.G."/>
            <person name="Tice H."/>
            <person name="Copeland A."/>
            <person name="Cheng J.F."/>
            <person name="Lucas S."/>
            <person name="Chen F."/>
            <person name="Nolan M."/>
            <person name="Bruce D."/>
            <person name="Goodwin L."/>
            <person name="Pitluck S."/>
            <person name="Ivanova N."/>
            <person name="Mavromatis K."/>
            <person name="Mikhailova N."/>
            <person name="Pati A."/>
            <person name="Chen A."/>
            <person name="Palaniappan K."/>
            <person name="Land M."/>
            <person name="Hauser L."/>
            <person name="Chang Y.J."/>
            <person name="Jeffries C.C."/>
            <person name="Saunders E."/>
            <person name="Chertkov O."/>
            <person name="Brettin T."/>
            <person name="Goker M."/>
            <person name="Rohde M."/>
            <person name="Bristow J."/>
            <person name="Eisen J.A."/>
            <person name="Markowitz V."/>
            <person name="Hugenholtz P."/>
            <person name="Kyrpides N.C."/>
            <person name="Klenk H.P."/>
            <person name="Detter J.C."/>
        </authorList>
    </citation>
    <scope>NUCLEOTIDE SEQUENCE [LARGE SCALE GENOMIC DNA]</scope>
    <source>
        <strain evidence="2">ATCC 13125 / DSM 2366 / CIP 104194 / JCM 7457 / NBRC 12017 / NCIMB 9290 / NRRL B-14731 / HIM 762-3</strain>
    </source>
</reference>
<dbReference type="Proteomes" id="UP000000852">
    <property type="component" value="Chromosome"/>
</dbReference>
<dbReference type="EMBL" id="CP001681">
    <property type="protein sequence ID" value="ACU03108.1"/>
    <property type="molecule type" value="Genomic_DNA"/>
</dbReference>
<dbReference type="PANTHER" id="PTHR41317">
    <property type="entry name" value="PD-(D_E)XK NUCLEASE FAMILY TRANSPOSASE"/>
    <property type="match status" value="1"/>
</dbReference>
<dbReference type="eggNOG" id="COG5464">
    <property type="taxonomic scope" value="Bacteria"/>
</dbReference>
<gene>
    <name evidence="1" type="ordered locus">Phep_0886</name>
</gene>
<dbReference type="InterPro" id="IPR010106">
    <property type="entry name" value="RpnA"/>
</dbReference>
<evidence type="ECO:0000313" key="1">
    <source>
        <dbReference type="EMBL" id="ACU03108.1"/>
    </source>
</evidence>
<dbReference type="OrthoDB" id="9803508at2"/>
<dbReference type="Pfam" id="PF12784">
    <property type="entry name" value="PDDEXK_2"/>
    <property type="match status" value="1"/>
</dbReference>
<sequence length="310" mass="35842">MRREDATEDLLAEPVVVYSKGQDGRPYFIDPLEDLGFKRLFSAEQNKDITITFLNHVLKGKREVVSLEFLKNEYPGETQEEGGVIIDIVCKDQIGAFFLVEMQKSWNQNFKERSLFYASRLITEQAPHGNRKEWAYSLKDVYVIALLEKFTINAGNKGKWLHDIALVNTDTGKVFNERLRFTYIELLSFKKTENQLETDLEKWIYALKNLKHLKQAPAAFTEPQLLQFCQAARYINLTKEEKNMISAKTKARWDYYYAIDGAKIMGREEGETRGAHQKAAQIAIKLKNKGVPFTEIQELTELSITEIKNL</sequence>
<dbReference type="HOGENOM" id="CLU_057504_1_0_10"/>
<dbReference type="RefSeq" id="WP_012781052.1">
    <property type="nucleotide sequence ID" value="NC_013061.1"/>
</dbReference>
<organism evidence="1 2">
    <name type="scientific">Pedobacter heparinus (strain ATCC 13125 / DSM 2366 / CIP 104194 / JCM 7457 / NBRC 12017 / NCIMB 9290 / NRRL B-14731 / HIM 762-3)</name>
    <dbReference type="NCBI Taxonomy" id="485917"/>
    <lineage>
        <taxon>Bacteria</taxon>
        <taxon>Pseudomonadati</taxon>
        <taxon>Bacteroidota</taxon>
        <taxon>Sphingobacteriia</taxon>
        <taxon>Sphingobacteriales</taxon>
        <taxon>Sphingobacteriaceae</taxon>
        <taxon>Pedobacter</taxon>
    </lineage>
</organism>
<dbReference type="PANTHER" id="PTHR41317:SF1">
    <property type="entry name" value="PD-(D_E)XK NUCLEASE FAMILY TRANSPOSASE"/>
    <property type="match status" value="1"/>
</dbReference>
<protein>
    <submittedName>
        <fullName evidence="1">Transposase and inactivated derivative</fullName>
    </submittedName>
</protein>
<dbReference type="NCBIfam" id="TIGR01784">
    <property type="entry name" value="T_den_put_tspse"/>
    <property type="match status" value="1"/>
</dbReference>
<name>C6Y2B5_PEDHD</name>
<evidence type="ECO:0000313" key="2">
    <source>
        <dbReference type="Proteomes" id="UP000000852"/>
    </source>
</evidence>
<dbReference type="KEGG" id="phe:Phep_0886"/>
<accession>C6Y2B5</accession>